<evidence type="ECO:0000259" key="3">
    <source>
        <dbReference type="PROSITE" id="PS50930"/>
    </source>
</evidence>
<dbReference type="Pfam" id="PF00072">
    <property type="entry name" value="Response_reg"/>
    <property type="match status" value="1"/>
</dbReference>
<evidence type="ECO:0000256" key="1">
    <source>
        <dbReference type="PROSITE-ProRule" id="PRU00169"/>
    </source>
</evidence>
<dbReference type="EMBL" id="JAROAS010000002">
    <property type="protein sequence ID" value="MED4126767.1"/>
    <property type="molecule type" value="Genomic_DNA"/>
</dbReference>
<comment type="caution">
    <text evidence="4">The sequence shown here is derived from an EMBL/GenBank/DDBJ whole genome shotgun (WGS) entry which is preliminary data.</text>
</comment>
<dbReference type="Pfam" id="PF04397">
    <property type="entry name" value="LytTR"/>
    <property type="match status" value="1"/>
</dbReference>
<gene>
    <name evidence="4" type="ORF">P5F74_01320</name>
</gene>
<dbReference type="PROSITE" id="PS50930">
    <property type="entry name" value="HTH_LYTTR"/>
    <property type="match status" value="1"/>
</dbReference>
<dbReference type="PROSITE" id="PS50110">
    <property type="entry name" value="RESPONSE_REGULATORY"/>
    <property type="match status" value="1"/>
</dbReference>
<dbReference type="GO" id="GO:0003677">
    <property type="term" value="F:DNA binding"/>
    <property type="evidence" value="ECO:0007669"/>
    <property type="project" value="UniProtKB-KW"/>
</dbReference>
<feature type="domain" description="HTH LytTR-type" evidence="3">
    <location>
        <begin position="139"/>
        <end position="244"/>
    </location>
</feature>
<evidence type="ECO:0000313" key="5">
    <source>
        <dbReference type="Proteomes" id="UP001341820"/>
    </source>
</evidence>
<dbReference type="PANTHER" id="PTHR37299:SF1">
    <property type="entry name" value="STAGE 0 SPORULATION PROTEIN A HOMOLOG"/>
    <property type="match status" value="1"/>
</dbReference>
<dbReference type="InterPro" id="IPR007492">
    <property type="entry name" value="LytTR_DNA-bd_dom"/>
</dbReference>
<dbReference type="InterPro" id="IPR001789">
    <property type="entry name" value="Sig_transdc_resp-reg_receiver"/>
</dbReference>
<dbReference type="SMART" id="SM00850">
    <property type="entry name" value="LytTR"/>
    <property type="match status" value="1"/>
</dbReference>
<organism evidence="4 5">
    <name type="scientific">Shouchella miscanthi</name>
    <dbReference type="NCBI Taxonomy" id="2598861"/>
    <lineage>
        <taxon>Bacteria</taxon>
        <taxon>Bacillati</taxon>
        <taxon>Bacillota</taxon>
        <taxon>Bacilli</taxon>
        <taxon>Bacillales</taxon>
        <taxon>Bacillaceae</taxon>
        <taxon>Shouchella</taxon>
    </lineage>
</organism>
<evidence type="ECO:0000313" key="4">
    <source>
        <dbReference type="EMBL" id="MED4126767.1"/>
    </source>
</evidence>
<reference evidence="4 5" key="1">
    <citation type="submission" date="2023-03" db="EMBL/GenBank/DDBJ databases">
        <title>Bacillus Genome Sequencing.</title>
        <authorList>
            <person name="Dunlap C."/>
        </authorList>
    </citation>
    <scope>NUCLEOTIDE SEQUENCE [LARGE SCALE GENOMIC DNA]</scope>
    <source>
        <strain evidence="4 5">B-4107</strain>
    </source>
</reference>
<name>A0ABU6NJ71_9BACI</name>
<dbReference type="Gene3D" id="2.40.50.1020">
    <property type="entry name" value="LytTr DNA-binding domain"/>
    <property type="match status" value="1"/>
</dbReference>
<feature type="domain" description="Response regulatory" evidence="2">
    <location>
        <begin position="7"/>
        <end position="121"/>
    </location>
</feature>
<dbReference type="SMART" id="SM00448">
    <property type="entry name" value="REC"/>
    <property type="match status" value="1"/>
</dbReference>
<dbReference type="Proteomes" id="UP001341820">
    <property type="component" value="Unassembled WGS sequence"/>
</dbReference>
<dbReference type="SUPFAM" id="SSF52172">
    <property type="entry name" value="CheY-like"/>
    <property type="match status" value="1"/>
</dbReference>
<dbReference type="InterPro" id="IPR011006">
    <property type="entry name" value="CheY-like_superfamily"/>
</dbReference>
<protein>
    <submittedName>
        <fullName evidence="4">LytTR family DNA-binding domain-containing protein</fullName>
    </submittedName>
</protein>
<keyword evidence="1" id="KW-0597">Phosphoprotein</keyword>
<keyword evidence="5" id="KW-1185">Reference proteome</keyword>
<sequence length="244" mass="27914">MTITKIRTIIVDDEKYGREELHYLLRVFPNIVIVGEAQSGTEAIAKVMELQPDLLFLDIEMPEMNGKDVATIIKQMKQPPYIVFATAYPQFAVDAFQLQAKGYLVKPIDEVQLAETISQVEDALDIKSTQEKTNLTAKLAVDKEDTIHFLDPESILYAYRDDKNTKVQTNIAAYESKLTLKELEHRLAPYAFFRVHKSYLVNTAYISEMNAWFNGAYQLTLTGVSEQIPVSRNYVKPLRKMIEL</sequence>
<keyword evidence="4" id="KW-0238">DNA-binding</keyword>
<proteinExistence type="predicted"/>
<evidence type="ECO:0000259" key="2">
    <source>
        <dbReference type="PROSITE" id="PS50110"/>
    </source>
</evidence>
<dbReference type="PANTHER" id="PTHR37299">
    <property type="entry name" value="TRANSCRIPTIONAL REGULATOR-RELATED"/>
    <property type="match status" value="1"/>
</dbReference>
<accession>A0ABU6NJ71</accession>
<dbReference type="RefSeq" id="WP_035395301.1">
    <property type="nucleotide sequence ID" value="NZ_CP042163.1"/>
</dbReference>
<dbReference type="InterPro" id="IPR046947">
    <property type="entry name" value="LytR-like"/>
</dbReference>
<dbReference type="Gene3D" id="3.40.50.2300">
    <property type="match status" value="1"/>
</dbReference>
<feature type="modified residue" description="4-aspartylphosphate" evidence="1">
    <location>
        <position position="58"/>
    </location>
</feature>